<protein>
    <recommendedName>
        <fullName evidence="4">RING-type E3 ubiquitin transferase</fullName>
    </recommendedName>
</protein>
<dbReference type="RefSeq" id="WP_379771010.1">
    <property type="nucleotide sequence ID" value="NZ_JBHSXI010000025.1"/>
</dbReference>
<evidence type="ECO:0000256" key="1">
    <source>
        <dbReference type="SAM" id="Phobius"/>
    </source>
</evidence>
<gene>
    <name evidence="2" type="ORF">ACFQEY_17135</name>
</gene>
<feature type="transmembrane region" description="Helical" evidence="1">
    <location>
        <begin position="219"/>
        <end position="238"/>
    </location>
</feature>
<evidence type="ECO:0008006" key="4">
    <source>
        <dbReference type="Google" id="ProtNLM"/>
    </source>
</evidence>
<accession>A0ABD5USG3</accession>
<proteinExistence type="predicted"/>
<dbReference type="EMBL" id="JBHSXI010000025">
    <property type="protein sequence ID" value="MFC6890713.1"/>
    <property type="molecule type" value="Genomic_DNA"/>
</dbReference>
<keyword evidence="1" id="KW-0812">Transmembrane</keyword>
<evidence type="ECO:0000313" key="2">
    <source>
        <dbReference type="EMBL" id="MFC6890713.1"/>
    </source>
</evidence>
<keyword evidence="3" id="KW-1185">Reference proteome</keyword>
<comment type="caution">
    <text evidence="2">The sequence shown here is derived from an EMBL/GenBank/DDBJ whole genome shotgun (WGS) entry which is preliminary data.</text>
</comment>
<organism evidence="2 3">
    <name type="scientific">Halorubrum trueperi</name>
    <dbReference type="NCBI Taxonomy" id="2004704"/>
    <lineage>
        <taxon>Archaea</taxon>
        <taxon>Methanobacteriati</taxon>
        <taxon>Methanobacteriota</taxon>
        <taxon>Stenosarchaea group</taxon>
        <taxon>Halobacteria</taxon>
        <taxon>Halobacteriales</taxon>
        <taxon>Haloferacaceae</taxon>
        <taxon>Halorubrum</taxon>
    </lineage>
</organism>
<sequence>MLYTVVGGGFIALGLAIGWYGIRPLAVVKRVLRANVHDPNEVTDTGSFVVCRGVVNESSEILTAPFTGLRCLGFEFEVTERQPFGIGIPWFQAHLDDGVATRPFTLDGPTGSLDIVPSARRFALDTESTVITVNASETPPERIQRFVDVRDELEPVARWVRMFPGLGTRRYTERRIAPGEEYLVAGRTERQQNEVVLVGDLVITDRSPRRFAFTRLRSAVFPTVIALVFVAAGFGGIVL</sequence>
<dbReference type="Proteomes" id="UP001596333">
    <property type="component" value="Unassembled WGS sequence"/>
</dbReference>
<reference evidence="2 3" key="1">
    <citation type="journal article" date="2019" name="Int. J. Syst. Evol. Microbiol.">
        <title>The Global Catalogue of Microorganisms (GCM) 10K type strain sequencing project: providing services to taxonomists for standard genome sequencing and annotation.</title>
        <authorList>
            <consortium name="The Broad Institute Genomics Platform"/>
            <consortium name="The Broad Institute Genome Sequencing Center for Infectious Disease"/>
            <person name="Wu L."/>
            <person name="Ma J."/>
        </authorList>
    </citation>
    <scope>NUCLEOTIDE SEQUENCE [LARGE SCALE GENOMIC DNA]</scope>
    <source>
        <strain evidence="2 3">Y73</strain>
    </source>
</reference>
<feature type="transmembrane region" description="Helical" evidence="1">
    <location>
        <begin position="6"/>
        <end position="22"/>
    </location>
</feature>
<keyword evidence="1" id="KW-1133">Transmembrane helix</keyword>
<name>A0ABD5USG3_9EURY</name>
<evidence type="ECO:0000313" key="3">
    <source>
        <dbReference type="Proteomes" id="UP001596333"/>
    </source>
</evidence>
<dbReference type="AlphaFoldDB" id="A0ABD5USG3"/>
<keyword evidence="1" id="KW-0472">Membrane</keyword>